<dbReference type="GO" id="GO:0005975">
    <property type="term" value="P:carbohydrate metabolic process"/>
    <property type="evidence" value="ECO:0007669"/>
    <property type="project" value="UniProtKB-ARBA"/>
</dbReference>
<keyword evidence="1" id="KW-1133">Transmembrane helix</keyword>
<reference evidence="4" key="1">
    <citation type="submission" date="2016-10" db="EMBL/GenBank/DDBJ databases">
        <authorList>
            <person name="Varghese N."/>
            <person name="Submissions S."/>
        </authorList>
    </citation>
    <scope>NUCLEOTIDE SEQUENCE [LARGE SCALE GENOMIC DNA]</scope>
    <source>
        <strain evidence="4">CGMCC 4.7042</strain>
    </source>
</reference>
<dbReference type="GeneID" id="40829683"/>
<dbReference type="AlphaFoldDB" id="A0A1G9S7Y0"/>
<dbReference type="Gene3D" id="2.60.40.10">
    <property type="entry name" value="Immunoglobulins"/>
    <property type="match status" value="1"/>
</dbReference>
<evidence type="ECO:0000256" key="1">
    <source>
        <dbReference type="SAM" id="Phobius"/>
    </source>
</evidence>
<dbReference type="RefSeq" id="WP_093653863.1">
    <property type="nucleotide sequence ID" value="NZ_FNHI01000006.1"/>
</dbReference>
<gene>
    <name evidence="3" type="ORF">SAMN05444921_106238</name>
</gene>
<dbReference type="OrthoDB" id="4333798at2"/>
<evidence type="ECO:0000313" key="3">
    <source>
        <dbReference type="EMBL" id="SDM31532.1"/>
    </source>
</evidence>
<keyword evidence="1" id="KW-0472">Membrane</keyword>
<dbReference type="EMBL" id="FNHI01000006">
    <property type="protein sequence ID" value="SDM31532.1"/>
    <property type="molecule type" value="Genomic_DNA"/>
</dbReference>
<feature type="signal peptide" evidence="2">
    <location>
        <begin position="1"/>
        <end position="26"/>
    </location>
</feature>
<keyword evidence="2" id="KW-0732">Signal</keyword>
<name>A0A1G9S7Y0_9ACTN</name>
<evidence type="ECO:0000256" key="2">
    <source>
        <dbReference type="SAM" id="SignalP"/>
    </source>
</evidence>
<keyword evidence="4" id="KW-1185">Reference proteome</keyword>
<accession>A0A1G9S7Y0</accession>
<proteinExistence type="predicted"/>
<evidence type="ECO:0000313" key="4">
    <source>
        <dbReference type="Proteomes" id="UP000199063"/>
    </source>
</evidence>
<protein>
    <recommendedName>
        <fullName evidence="5">Sortase</fullName>
    </recommendedName>
</protein>
<dbReference type="Proteomes" id="UP000199063">
    <property type="component" value="Unassembled WGS sequence"/>
</dbReference>
<keyword evidence="1" id="KW-0812">Transmembrane</keyword>
<organism evidence="3 4">
    <name type="scientific">Streptomyces wuyuanensis</name>
    <dbReference type="NCBI Taxonomy" id="1196353"/>
    <lineage>
        <taxon>Bacteria</taxon>
        <taxon>Bacillati</taxon>
        <taxon>Actinomycetota</taxon>
        <taxon>Actinomycetes</taxon>
        <taxon>Kitasatosporales</taxon>
        <taxon>Streptomycetaceae</taxon>
        <taxon>Streptomyces</taxon>
    </lineage>
</organism>
<feature type="chain" id="PRO_5011667243" description="Sortase" evidence="2">
    <location>
        <begin position="27"/>
        <end position="164"/>
    </location>
</feature>
<dbReference type="InterPro" id="IPR013783">
    <property type="entry name" value="Ig-like_fold"/>
</dbReference>
<evidence type="ECO:0008006" key="5">
    <source>
        <dbReference type="Google" id="ProtNLM"/>
    </source>
</evidence>
<feature type="transmembrane region" description="Helical" evidence="1">
    <location>
        <begin position="136"/>
        <end position="154"/>
    </location>
</feature>
<sequence length="164" mass="16125">MRTARLLAGSALALAALGLSAPAAVAEGSEVTVSPEVGYPGSTITVSTSGVCDPAATYAKGQAEIGGQINLTGSGSDGELEGTFTVPDNAKEGTYDITVKCPPGVRVQSEFEVAGRPNGAVSGGFGGGGGMNSTEMTIGAALVLTATAGGVLTLRRRHRNGSAV</sequence>